<dbReference type="KEGG" id="fcy:FRACYDRAFT_273651"/>
<organism evidence="4 5">
    <name type="scientific">Fragilariopsis cylindrus CCMP1102</name>
    <dbReference type="NCBI Taxonomy" id="635003"/>
    <lineage>
        <taxon>Eukaryota</taxon>
        <taxon>Sar</taxon>
        <taxon>Stramenopiles</taxon>
        <taxon>Ochrophyta</taxon>
        <taxon>Bacillariophyta</taxon>
        <taxon>Bacillariophyceae</taxon>
        <taxon>Bacillariophycidae</taxon>
        <taxon>Bacillariales</taxon>
        <taxon>Bacillariaceae</taxon>
        <taxon>Fragilariopsis</taxon>
    </lineage>
</organism>
<keyword evidence="5" id="KW-1185">Reference proteome</keyword>
<dbReference type="Proteomes" id="UP000095751">
    <property type="component" value="Unassembled WGS sequence"/>
</dbReference>
<dbReference type="InParanoid" id="A0A1E7EIH2"/>
<evidence type="ECO:0000256" key="3">
    <source>
        <dbReference type="SAM" id="MobiDB-lite"/>
    </source>
</evidence>
<evidence type="ECO:0000313" key="5">
    <source>
        <dbReference type="Proteomes" id="UP000095751"/>
    </source>
</evidence>
<keyword evidence="2" id="KW-0560">Oxidoreductase</keyword>
<dbReference type="AlphaFoldDB" id="A0A1E7EIH2"/>
<dbReference type="Gene3D" id="3.40.50.720">
    <property type="entry name" value="NAD(P)-binding Rossmann-like Domain"/>
    <property type="match status" value="1"/>
</dbReference>
<dbReference type="OrthoDB" id="42421at2759"/>
<sequence>MMTNQNNNGSTTATENNNENKRRRNKRLLQRSFNIVGCVAFVTGTNNPKGMGRAFVNALLREGAKTIYATVRNNDKIHQLDDLVKSSDGRVVVVVLDVVTDIDTVRTLGIQYPDVNLVINNAGASFSCDGGNTLELDPEKAKKEMEVNYFAPLRVVQAFASNLKKTTSSSNCENDDKNKTNKKKSVRSTNNDDDESEIDNYSSASAAALVTVASILSFRNVWATGYGCSKTALHYLTDAHRRDLGGDDNEYNTLVIGVYPGAIDTDMNAKYEYKKYSSASVADELMIALKEGKEHLFPDPYAKKHINDYLKRSNKTLQQQQQKDII</sequence>
<evidence type="ECO:0000313" key="4">
    <source>
        <dbReference type="EMBL" id="OEU05685.1"/>
    </source>
</evidence>
<dbReference type="PROSITE" id="PS00061">
    <property type="entry name" value="ADH_SHORT"/>
    <property type="match status" value="1"/>
</dbReference>
<feature type="region of interest" description="Disordered" evidence="3">
    <location>
        <begin position="166"/>
        <end position="198"/>
    </location>
</feature>
<dbReference type="InterPro" id="IPR051468">
    <property type="entry name" value="Fungal_SecMetab_SDRs"/>
</dbReference>
<name>A0A1E7EIH2_9STRA</name>
<dbReference type="SUPFAM" id="SSF51735">
    <property type="entry name" value="NAD(P)-binding Rossmann-fold domains"/>
    <property type="match status" value="1"/>
</dbReference>
<dbReference type="GO" id="GO:0005737">
    <property type="term" value="C:cytoplasm"/>
    <property type="evidence" value="ECO:0007669"/>
    <property type="project" value="TreeGrafter"/>
</dbReference>
<dbReference type="Pfam" id="PF00106">
    <property type="entry name" value="adh_short"/>
    <property type="match status" value="2"/>
</dbReference>
<protein>
    <submittedName>
        <fullName evidence="4">NAD(P)-binding protein</fullName>
    </submittedName>
</protein>
<reference evidence="4 5" key="1">
    <citation type="submission" date="2016-09" db="EMBL/GenBank/DDBJ databases">
        <title>Extensive genetic diversity and differential bi-allelic expression allows diatom success in the polar Southern Ocean.</title>
        <authorList>
            <consortium name="DOE Joint Genome Institute"/>
            <person name="Mock T."/>
            <person name="Otillar R.P."/>
            <person name="Strauss J."/>
            <person name="Dupont C."/>
            <person name="Frickenhaus S."/>
            <person name="Maumus F."/>
            <person name="Mcmullan M."/>
            <person name="Sanges R."/>
            <person name="Schmutz J."/>
            <person name="Toseland A."/>
            <person name="Valas R."/>
            <person name="Veluchamy A."/>
            <person name="Ward B.J."/>
            <person name="Allen A."/>
            <person name="Barry K."/>
            <person name="Falciatore A."/>
            <person name="Ferrante M."/>
            <person name="Fortunato A.E."/>
            <person name="Gloeckner G."/>
            <person name="Gruber A."/>
            <person name="Hipkin R."/>
            <person name="Janech M."/>
            <person name="Kroth P."/>
            <person name="Leese F."/>
            <person name="Lindquist E."/>
            <person name="Lyon B.R."/>
            <person name="Martin J."/>
            <person name="Mayer C."/>
            <person name="Parker M."/>
            <person name="Quesneville H."/>
            <person name="Raymond J."/>
            <person name="Uhlig C."/>
            <person name="Valentin K.U."/>
            <person name="Worden A.Z."/>
            <person name="Armbrust E.V."/>
            <person name="Bowler C."/>
            <person name="Green B."/>
            <person name="Moulton V."/>
            <person name="Van Oosterhout C."/>
            <person name="Grigoriev I."/>
        </authorList>
    </citation>
    <scope>NUCLEOTIDE SEQUENCE [LARGE SCALE GENOMIC DNA]</scope>
    <source>
        <strain evidence="4 5">CCMP1102</strain>
    </source>
</reference>
<proteinExistence type="predicted"/>
<feature type="region of interest" description="Disordered" evidence="3">
    <location>
        <begin position="1"/>
        <end position="23"/>
    </location>
</feature>
<gene>
    <name evidence="4" type="ORF">FRACYDRAFT_273651</name>
</gene>
<dbReference type="InterPro" id="IPR002347">
    <property type="entry name" value="SDR_fam"/>
</dbReference>
<dbReference type="GO" id="GO:0016491">
    <property type="term" value="F:oxidoreductase activity"/>
    <property type="evidence" value="ECO:0007669"/>
    <property type="project" value="UniProtKB-KW"/>
</dbReference>
<keyword evidence="1" id="KW-0521">NADP</keyword>
<evidence type="ECO:0000256" key="2">
    <source>
        <dbReference type="ARBA" id="ARBA00023002"/>
    </source>
</evidence>
<dbReference type="InterPro" id="IPR020904">
    <property type="entry name" value="Sc_DH/Rdtase_CS"/>
</dbReference>
<accession>A0A1E7EIH2</accession>
<dbReference type="PRINTS" id="PR00081">
    <property type="entry name" value="GDHRDH"/>
</dbReference>
<dbReference type="InterPro" id="IPR036291">
    <property type="entry name" value="NAD(P)-bd_dom_sf"/>
</dbReference>
<feature type="compositionally biased region" description="Polar residues" evidence="3">
    <location>
        <begin position="1"/>
        <end position="14"/>
    </location>
</feature>
<dbReference type="PANTHER" id="PTHR43544:SF7">
    <property type="entry name" value="NADB-LER2"/>
    <property type="match status" value="1"/>
</dbReference>
<dbReference type="PANTHER" id="PTHR43544">
    <property type="entry name" value="SHORT-CHAIN DEHYDROGENASE/REDUCTASE"/>
    <property type="match status" value="1"/>
</dbReference>
<dbReference type="EMBL" id="KV784558">
    <property type="protein sequence ID" value="OEU05685.1"/>
    <property type="molecule type" value="Genomic_DNA"/>
</dbReference>
<evidence type="ECO:0000256" key="1">
    <source>
        <dbReference type="ARBA" id="ARBA00022857"/>
    </source>
</evidence>